<evidence type="ECO:0000256" key="1">
    <source>
        <dbReference type="SAM" id="Phobius"/>
    </source>
</evidence>
<gene>
    <name evidence="3" type="ORF">DFH07DRAFT_951975</name>
</gene>
<feature type="transmembrane region" description="Helical" evidence="1">
    <location>
        <begin position="132"/>
        <end position="154"/>
    </location>
</feature>
<dbReference type="Pfam" id="PF20152">
    <property type="entry name" value="DUF6534"/>
    <property type="match status" value="1"/>
</dbReference>
<feature type="transmembrane region" description="Helical" evidence="1">
    <location>
        <begin position="174"/>
        <end position="196"/>
    </location>
</feature>
<dbReference type="PANTHER" id="PTHR40465">
    <property type="entry name" value="CHROMOSOME 1, WHOLE GENOME SHOTGUN SEQUENCE"/>
    <property type="match status" value="1"/>
</dbReference>
<keyword evidence="4" id="KW-1185">Reference proteome</keyword>
<dbReference type="AlphaFoldDB" id="A0AAD7NUW5"/>
<keyword evidence="1" id="KW-0472">Membrane</keyword>
<feature type="transmembrane region" description="Helical" evidence="1">
    <location>
        <begin position="91"/>
        <end position="120"/>
    </location>
</feature>
<evidence type="ECO:0000313" key="3">
    <source>
        <dbReference type="EMBL" id="KAJ7776066.1"/>
    </source>
</evidence>
<dbReference type="InterPro" id="IPR045339">
    <property type="entry name" value="DUF6534"/>
</dbReference>
<keyword evidence="1" id="KW-0812">Transmembrane</keyword>
<dbReference type="Proteomes" id="UP001215280">
    <property type="component" value="Unassembled WGS sequence"/>
</dbReference>
<comment type="caution">
    <text evidence="3">The sequence shown here is derived from an EMBL/GenBank/DDBJ whole genome shotgun (WGS) entry which is preliminary data.</text>
</comment>
<feature type="transmembrane region" description="Helical" evidence="1">
    <location>
        <begin position="202"/>
        <end position="221"/>
    </location>
</feature>
<evidence type="ECO:0000313" key="4">
    <source>
        <dbReference type="Proteomes" id="UP001215280"/>
    </source>
</evidence>
<protein>
    <recommendedName>
        <fullName evidence="2">DUF6534 domain-containing protein</fullName>
    </recommendedName>
</protein>
<evidence type="ECO:0000259" key="2">
    <source>
        <dbReference type="Pfam" id="PF20152"/>
    </source>
</evidence>
<keyword evidence="1" id="KW-1133">Transmembrane helix</keyword>
<reference evidence="3" key="1">
    <citation type="submission" date="2023-03" db="EMBL/GenBank/DDBJ databases">
        <title>Massive genome expansion in bonnet fungi (Mycena s.s.) driven by repeated elements and novel gene families across ecological guilds.</title>
        <authorList>
            <consortium name="Lawrence Berkeley National Laboratory"/>
            <person name="Harder C.B."/>
            <person name="Miyauchi S."/>
            <person name="Viragh M."/>
            <person name="Kuo A."/>
            <person name="Thoen E."/>
            <person name="Andreopoulos B."/>
            <person name="Lu D."/>
            <person name="Skrede I."/>
            <person name="Drula E."/>
            <person name="Henrissat B."/>
            <person name="Morin E."/>
            <person name="Kohler A."/>
            <person name="Barry K."/>
            <person name="LaButti K."/>
            <person name="Morin E."/>
            <person name="Salamov A."/>
            <person name="Lipzen A."/>
            <person name="Mereny Z."/>
            <person name="Hegedus B."/>
            <person name="Baldrian P."/>
            <person name="Stursova M."/>
            <person name="Weitz H."/>
            <person name="Taylor A."/>
            <person name="Grigoriev I.V."/>
            <person name="Nagy L.G."/>
            <person name="Martin F."/>
            <person name="Kauserud H."/>
        </authorList>
    </citation>
    <scope>NUCLEOTIDE SEQUENCE</scope>
    <source>
        <strain evidence="3">CBHHK188m</strain>
    </source>
</reference>
<sequence length="290" mass="31950">MVNTDLYYQAFPNDRRFTKCLVYTVYTLLLVQVIMTCIDDFNIFAIDFGDFVTLTKMHLAWFTVPVITSIVSLIVQSFYAFRLYNFCQSWIIPILIVVASLGVSVAGFVTGAFCLEAGYLTAINTRKLSISIGVWLSGSALIDVTIAVSMTYYLMRKDTCFWQTRALISKLIRLTIETGSLTALVSLATLILLYGFPGKDYYSVPANLIPALYANTMLAVLNSRLQVGARPGPFTMDDIMSIPALFHSNGTNSAATPQPAPIVSIHRDVFSSSDMDGPMEMKRVSDGASA</sequence>
<dbReference type="EMBL" id="JARJLG010000013">
    <property type="protein sequence ID" value="KAJ7776066.1"/>
    <property type="molecule type" value="Genomic_DNA"/>
</dbReference>
<accession>A0AAD7NUW5</accession>
<organism evidence="3 4">
    <name type="scientific">Mycena maculata</name>
    <dbReference type="NCBI Taxonomy" id="230809"/>
    <lineage>
        <taxon>Eukaryota</taxon>
        <taxon>Fungi</taxon>
        <taxon>Dikarya</taxon>
        <taxon>Basidiomycota</taxon>
        <taxon>Agaricomycotina</taxon>
        <taxon>Agaricomycetes</taxon>
        <taxon>Agaricomycetidae</taxon>
        <taxon>Agaricales</taxon>
        <taxon>Marasmiineae</taxon>
        <taxon>Mycenaceae</taxon>
        <taxon>Mycena</taxon>
    </lineage>
</organism>
<name>A0AAD7NUW5_9AGAR</name>
<feature type="domain" description="DUF6534" evidence="2">
    <location>
        <begin position="139"/>
        <end position="224"/>
    </location>
</feature>
<dbReference type="PANTHER" id="PTHR40465:SF1">
    <property type="entry name" value="DUF6534 DOMAIN-CONTAINING PROTEIN"/>
    <property type="match status" value="1"/>
</dbReference>
<feature type="transmembrane region" description="Helical" evidence="1">
    <location>
        <begin position="21"/>
        <end position="46"/>
    </location>
</feature>
<feature type="transmembrane region" description="Helical" evidence="1">
    <location>
        <begin position="58"/>
        <end position="79"/>
    </location>
</feature>
<proteinExistence type="predicted"/>